<dbReference type="AlphaFoldDB" id="A0AAW1ADL1"/>
<dbReference type="EMBL" id="JAWNGG020000024">
    <property type="protein sequence ID" value="KAK9307956.1"/>
    <property type="molecule type" value="Genomic_DNA"/>
</dbReference>
<protein>
    <submittedName>
        <fullName evidence="2">Uncharacterized protein</fullName>
    </submittedName>
</protein>
<proteinExistence type="predicted"/>
<accession>A0AAW1ADL1</accession>
<feature type="compositionally biased region" description="Basic residues" evidence="1">
    <location>
        <begin position="58"/>
        <end position="67"/>
    </location>
</feature>
<dbReference type="Proteomes" id="UP001432146">
    <property type="component" value="Unassembled WGS sequence"/>
</dbReference>
<evidence type="ECO:0000313" key="3">
    <source>
        <dbReference type="Proteomes" id="UP001432146"/>
    </source>
</evidence>
<name>A0AAW1ADL1_9HYME</name>
<feature type="region of interest" description="Disordered" evidence="1">
    <location>
        <begin position="56"/>
        <end position="76"/>
    </location>
</feature>
<gene>
    <name evidence="2" type="ORF">QLX08_001870</name>
</gene>
<keyword evidence="3" id="KW-1185">Reference proteome</keyword>
<evidence type="ECO:0000256" key="1">
    <source>
        <dbReference type="SAM" id="MobiDB-lite"/>
    </source>
</evidence>
<evidence type="ECO:0000313" key="2">
    <source>
        <dbReference type="EMBL" id="KAK9307956.1"/>
    </source>
</evidence>
<organism evidence="2 3">
    <name type="scientific">Tetragonisca angustula</name>
    <dbReference type="NCBI Taxonomy" id="166442"/>
    <lineage>
        <taxon>Eukaryota</taxon>
        <taxon>Metazoa</taxon>
        <taxon>Ecdysozoa</taxon>
        <taxon>Arthropoda</taxon>
        <taxon>Hexapoda</taxon>
        <taxon>Insecta</taxon>
        <taxon>Pterygota</taxon>
        <taxon>Neoptera</taxon>
        <taxon>Endopterygota</taxon>
        <taxon>Hymenoptera</taxon>
        <taxon>Apocrita</taxon>
        <taxon>Aculeata</taxon>
        <taxon>Apoidea</taxon>
        <taxon>Anthophila</taxon>
        <taxon>Apidae</taxon>
        <taxon>Tetragonisca</taxon>
    </lineage>
</organism>
<sequence length="76" mass="8739">MASRQEKNEVGYCARKLGSVSRDRWAHDPPEARKVRREQLIRRISYQGDEVSLTAKKNGGRKARRGTPRACRLENS</sequence>
<comment type="caution">
    <text evidence="2">The sequence shown here is derived from an EMBL/GenBank/DDBJ whole genome shotgun (WGS) entry which is preliminary data.</text>
</comment>
<reference evidence="2 3" key="1">
    <citation type="submission" date="2024-05" db="EMBL/GenBank/DDBJ databases">
        <title>The nuclear and mitochondrial genome assemblies of Tetragonisca angustula (Apidae: Meliponini), a tiny yet remarkable pollinator in the Neotropics.</title>
        <authorList>
            <person name="Ferrari R."/>
            <person name="Ricardo P.C."/>
            <person name="Dias F.C."/>
            <person name="Araujo N.S."/>
            <person name="Soares D.O."/>
            <person name="Zhou Q.-S."/>
            <person name="Zhu C.-D."/>
            <person name="Coutinho L."/>
            <person name="Airas M.C."/>
            <person name="Batista T.M."/>
        </authorList>
    </citation>
    <scope>NUCLEOTIDE SEQUENCE [LARGE SCALE GENOMIC DNA]</scope>
    <source>
        <strain evidence="2">ASF017062</strain>
        <tissue evidence="2">Abdomen</tissue>
    </source>
</reference>